<sequence>MVCKIAPLYRLSGRSHMNSFTGCIFRRCLHGHLAALRKLAQLHQDSVSSNFQYEVHAHRYILTYFPARLYLSPAYCHCHILGIQG</sequence>
<organism evidence="1">
    <name type="scientific">Zea mays</name>
    <name type="common">Maize</name>
    <dbReference type="NCBI Taxonomy" id="4577"/>
    <lineage>
        <taxon>Eukaryota</taxon>
        <taxon>Viridiplantae</taxon>
        <taxon>Streptophyta</taxon>
        <taxon>Embryophyta</taxon>
        <taxon>Tracheophyta</taxon>
        <taxon>Spermatophyta</taxon>
        <taxon>Magnoliopsida</taxon>
        <taxon>Liliopsida</taxon>
        <taxon>Poales</taxon>
        <taxon>Poaceae</taxon>
        <taxon>PACMAD clade</taxon>
        <taxon>Panicoideae</taxon>
        <taxon>Andropogonodae</taxon>
        <taxon>Andropogoneae</taxon>
        <taxon>Tripsacinae</taxon>
        <taxon>Zea</taxon>
    </lineage>
</organism>
<protein>
    <submittedName>
        <fullName evidence="1">Peroxisomal (S)-2-hydroxy-acid oxidase GLO1</fullName>
    </submittedName>
</protein>
<proteinExistence type="predicted"/>
<dbReference type="EMBL" id="CM007648">
    <property type="protein sequence ID" value="ONM13731.1"/>
    <property type="molecule type" value="Genomic_DNA"/>
</dbReference>
<name>A0A1D6DYT9_MAIZE</name>
<gene>
    <name evidence="1" type="ORF">ZEAMMB73_Zm00001d002260</name>
</gene>
<dbReference type="AlphaFoldDB" id="A0A1D6DYT9"/>
<reference evidence="1" key="1">
    <citation type="submission" date="2015-12" db="EMBL/GenBank/DDBJ databases">
        <title>Update maize B73 reference genome by single molecule sequencing technologies.</title>
        <authorList>
            <consortium name="Maize Genome Sequencing Project"/>
            <person name="Ware D."/>
        </authorList>
    </citation>
    <scope>NUCLEOTIDE SEQUENCE [LARGE SCALE GENOMIC DNA]</scope>
    <source>
        <tissue evidence="1">Seedling</tissue>
    </source>
</reference>
<accession>A0A1D6DYT9</accession>
<evidence type="ECO:0000313" key="1">
    <source>
        <dbReference type="EMBL" id="ONM13731.1"/>
    </source>
</evidence>